<organism evidence="1 2">
    <name type="scientific">Zarea fungicola</name>
    <dbReference type="NCBI Taxonomy" id="93591"/>
    <lineage>
        <taxon>Eukaryota</taxon>
        <taxon>Fungi</taxon>
        <taxon>Dikarya</taxon>
        <taxon>Ascomycota</taxon>
        <taxon>Pezizomycotina</taxon>
        <taxon>Sordariomycetes</taxon>
        <taxon>Hypocreomycetidae</taxon>
        <taxon>Hypocreales</taxon>
        <taxon>Cordycipitaceae</taxon>
        <taxon>Zarea</taxon>
    </lineage>
</organism>
<name>A0ACC1N8F5_9HYPO</name>
<accession>A0ACC1N8F5</accession>
<reference evidence="1" key="1">
    <citation type="submission" date="2022-08" db="EMBL/GenBank/DDBJ databases">
        <title>Genome Sequence of Lecanicillium fungicola.</title>
        <authorList>
            <person name="Buettner E."/>
        </authorList>
    </citation>
    <scope>NUCLEOTIDE SEQUENCE</scope>
    <source>
        <strain evidence="1">Babe33</strain>
    </source>
</reference>
<protein>
    <submittedName>
        <fullName evidence="1">Uncharacterized protein</fullName>
    </submittedName>
</protein>
<gene>
    <name evidence="1" type="ORF">NQ176_g5647</name>
</gene>
<keyword evidence="2" id="KW-1185">Reference proteome</keyword>
<sequence>MEWRGMTGWWAGLAIVTLLLASSLRRVSSKIFLRRDDLRSGTLQNLTPTVKDAKFEIIAVPGLGAHPRHTWETRRTPGPSATKDQATQSAKVHLLEDLLACDFPGARIWNFAHDSNWLFDAPVKTTEEIGKCLLSEIKDKRSSTRLPIIFIGHSLGGIIIKQALCSNESQEIIDDTSGILFLGTPHQGSSVSLAGAVLAWMTGFLGSDMTLLLSLKSNNQQLSTLAAKFKHCVASSNKRRQENIRISSFYETKKTYLLGVSLGVVVSQNSAVVHDDANESYSIETDHSGLNKCGGPTDTLYTKLANAIRRLKAPSLLELADTWIRVKHYTADRLKIERLSGEPLSMNQCYINLVIVEKSVWGAVRSAKTSPSPFSILTRQKVEAADKAMQVDLSAIFNERKGSNDRLIHPRRILIRGRAGVGKTTLCKKIVYEFTNKTWSKWNELFDRVLWVPLRNLKLSERRKKAKYTFEHLFSHEFLLPTNGQSLARALSRELDSKTNKTLFILDGLDEVSQDLIGDGSMPRFLAELLRQPNVVITARPSAKPPPNLDLELETIGFGPDQVNDYIENTFTDLETGGINRAKIDKVQSFLKERWLIQGLVRIPIQLDAFCYTWDELNPDAIPDTMTGMYNNIVQKLWNKDIERLAKKYNGKVLRKESLQTAGRQKVERIVKDELIFLESLAFTGLYNDIVDFASGHLDSISDHFTPSLLPNTFLPMLSFLRASDVSSNYFNQNYHFIHLSFQEYFAAQYFVRQWKHPKGQLQFLRLGIGSRDTDAKVSTPAEFIQKAKYTARYDIFWRFVAGLLDESGLALGFISIIEEEPLDLLGPTHQRLIMHCLSEISNNLPTREGLEKRLARWLLFESKFNGTAHLASEVEFPEAAMKIALGSSDIQNSLLRSLAIRTSLSPSIIEGVVARVDDEDVSIRRLAIEALGGQVVLRDEVLKVVVARLDDKEWKVRTAAILALGGRAVLSDRILLAVAARLDDEYREVQSTAVRALDGRALPDEVLTFIVARLDDADLTIRRSALKILRGRAVVPNETQLGIMAQLNDKNRQIRRAAVEALGRREAVPDDMVRMVLLRLEDEHWDVRGAAVYALGRQKALSGEMLKAIATRLDDEDALVREIAITAIGKQELVPDKMLMAIVARLGDKDSNVRQAAANAIDRLTVVPDKMVMSLVPRLDDKEPVVRRTAVRIVGRQTAVPDNTLMSIVARLEDKDSSVQNAALGSLTRQTKLPDEVFRAVVARLDNEDHDTRWAAANVLIMRKVVPVAVLEAIRALFDNTDSHVREVAIYALGWERSVPDDMLRAVAARIYDMDWNVRWAAVEVLGWQTAIPDDVLNVVAAQLDDESGMVRQAAVKTLCSHASLPDGMLRVVAARLNDEREHVRSAAATLLLRKANINRIHYSQPTIASLYKVLLERSFEEQICWWIDQGNSRIDVPEGIRQFPTDQHQNSIRDWVNEARPTDCPPTSSRGKCGRRP</sequence>
<evidence type="ECO:0000313" key="2">
    <source>
        <dbReference type="Proteomes" id="UP001143910"/>
    </source>
</evidence>
<dbReference type="Proteomes" id="UP001143910">
    <property type="component" value="Unassembled WGS sequence"/>
</dbReference>
<dbReference type="EMBL" id="JANJQO010000736">
    <property type="protein sequence ID" value="KAJ2975199.1"/>
    <property type="molecule type" value="Genomic_DNA"/>
</dbReference>
<comment type="caution">
    <text evidence="1">The sequence shown here is derived from an EMBL/GenBank/DDBJ whole genome shotgun (WGS) entry which is preliminary data.</text>
</comment>
<evidence type="ECO:0000313" key="1">
    <source>
        <dbReference type="EMBL" id="KAJ2975199.1"/>
    </source>
</evidence>
<proteinExistence type="predicted"/>